<reference evidence="9 10" key="1">
    <citation type="submission" date="2016-12" db="EMBL/GenBank/DDBJ databases">
        <authorList>
            <person name="Song W.-J."/>
            <person name="Kurnit D.M."/>
        </authorList>
    </citation>
    <scope>NUCLEOTIDE SEQUENCE [LARGE SCALE GENOMIC DNA]</scope>
    <source>
        <strain evidence="9 10">IMCC3135</strain>
    </source>
</reference>
<evidence type="ECO:0000259" key="8">
    <source>
        <dbReference type="PROSITE" id="PS51085"/>
    </source>
</evidence>
<keyword evidence="3 6" id="KW-0812">Transmembrane</keyword>
<dbReference type="RefSeq" id="WP_088918798.1">
    <property type="nucleotide sequence ID" value="NZ_CP018632.1"/>
</dbReference>
<dbReference type="Gene3D" id="3.30.70.1230">
    <property type="entry name" value="Nucleotide cyclase"/>
    <property type="match status" value="1"/>
</dbReference>
<protein>
    <submittedName>
        <fullName evidence="9">Adenylate cyclase 1</fullName>
        <ecNumber evidence="9">4.6.1.1</ecNumber>
    </submittedName>
</protein>
<feature type="transmembrane region" description="Helical" evidence="6">
    <location>
        <begin position="217"/>
        <end position="239"/>
    </location>
</feature>
<dbReference type="SUPFAM" id="SSF81343">
    <property type="entry name" value="Fumarate reductase respiratory complex transmembrane subunits"/>
    <property type="match status" value="1"/>
</dbReference>
<evidence type="ECO:0000259" key="7">
    <source>
        <dbReference type="PROSITE" id="PS50125"/>
    </source>
</evidence>
<dbReference type="KEGG" id="gai:IMCC3135_17870"/>
<keyword evidence="2" id="KW-1003">Cell membrane</keyword>
<name>A0A2Z2NQN3_9GAMM</name>
<feature type="domain" description="2Fe-2S ferredoxin-type" evidence="8">
    <location>
        <begin position="252"/>
        <end position="347"/>
    </location>
</feature>
<dbReference type="PROSITE" id="PS50125">
    <property type="entry name" value="GUANYLATE_CYCLASE_2"/>
    <property type="match status" value="1"/>
</dbReference>
<dbReference type="PANTHER" id="PTHR43081">
    <property type="entry name" value="ADENYLATE CYCLASE, TERMINAL-DIFFERENTIATION SPECIFIC-RELATED"/>
    <property type="match status" value="1"/>
</dbReference>
<evidence type="ECO:0000313" key="9">
    <source>
        <dbReference type="EMBL" id="ASJ73653.1"/>
    </source>
</evidence>
<accession>A0A2Z2NQN3</accession>
<dbReference type="PANTHER" id="PTHR43081:SF17">
    <property type="entry name" value="BLL5647 PROTEIN"/>
    <property type="match status" value="1"/>
</dbReference>
<dbReference type="Pfam" id="PF00111">
    <property type="entry name" value="Fer2"/>
    <property type="match status" value="1"/>
</dbReference>
<dbReference type="InterPro" id="IPR029787">
    <property type="entry name" value="Nucleotide_cyclase"/>
</dbReference>
<dbReference type="InterPro" id="IPR001054">
    <property type="entry name" value="A/G_cyclase"/>
</dbReference>
<comment type="subcellular location">
    <subcellularLocation>
        <location evidence="1">Cell membrane</location>
        <topology evidence="1">Multi-pass membrane protein</topology>
    </subcellularLocation>
</comment>
<dbReference type="InterPro" id="IPR001041">
    <property type="entry name" value="2Fe-2S_ferredoxin-type"/>
</dbReference>
<dbReference type="GO" id="GO:0051536">
    <property type="term" value="F:iron-sulfur cluster binding"/>
    <property type="evidence" value="ECO:0007669"/>
    <property type="project" value="InterPro"/>
</dbReference>
<dbReference type="GO" id="GO:0035556">
    <property type="term" value="P:intracellular signal transduction"/>
    <property type="evidence" value="ECO:0007669"/>
    <property type="project" value="InterPro"/>
</dbReference>
<dbReference type="EC" id="4.6.1.1" evidence="9"/>
<dbReference type="CDD" id="cd00207">
    <property type="entry name" value="fer2"/>
    <property type="match status" value="1"/>
</dbReference>
<dbReference type="EMBL" id="CP018632">
    <property type="protein sequence ID" value="ASJ73653.1"/>
    <property type="molecule type" value="Genomic_DNA"/>
</dbReference>
<keyword evidence="4 6" id="KW-1133">Transmembrane helix</keyword>
<keyword evidence="9" id="KW-0456">Lyase</keyword>
<sequence>MNSKLEHRLRLYSGLFIAFFLVLHLLNAALGIISLAAMDALAKVLFAIWSIPLFGVMLYSAFIVHAGLMFVSLIQRSSLRMPAWNMLQFATALVMPLLLIGHIAATRGSHEILDIHKHYTGLVSILWSQPVDIAKQYALMGVAWIHMSVGIHYWLRHKRGYKKWTPVLYPLCLMIPLLAGLGFLAAGLESWQLPTDSPVLQKIHQETMNSDPVSVNFLISLELSIMWLFVLLLIAVLIFRSIREYWGRNHGGYLIFHTPTGKKLTGRDNQTILDTLREAGIQHAAVCGGRGRCTTCRVKITACKSSLPEPGALEMLALKRIGANPSVRLACQLRPQQDISITPLLHPDSSTPMVGLMGHEQQITCMLVDMRDSTRLGEERLPYDVVYIHNQFFKQLADALHATNGHYATFNGDGLMALYGLDSDLESGCRQALEGVVEIWQRLEKLNVWLAAELKFPIRVGIGIHCGYAIVGTMGPPDSPTVSALGDIVNIAARLEALTKEYCTGLIVSKDVLRNIGVNYRELPQHTVHVRGREKPLDIFTIDNSTELIKLLQDIRLKHGNVVHPE</sequence>
<proteinExistence type="predicted"/>
<dbReference type="PROSITE" id="PS51085">
    <property type="entry name" value="2FE2S_FER_2"/>
    <property type="match status" value="1"/>
</dbReference>
<dbReference type="GO" id="GO:0006171">
    <property type="term" value="P:cAMP biosynthetic process"/>
    <property type="evidence" value="ECO:0007669"/>
    <property type="project" value="TreeGrafter"/>
</dbReference>
<dbReference type="SUPFAM" id="SSF55073">
    <property type="entry name" value="Nucleotide cyclase"/>
    <property type="match status" value="1"/>
</dbReference>
<evidence type="ECO:0000256" key="3">
    <source>
        <dbReference type="ARBA" id="ARBA00022692"/>
    </source>
</evidence>
<evidence type="ECO:0000256" key="2">
    <source>
        <dbReference type="ARBA" id="ARBA00022475"/>
    </source>
</evidence>
<feature type="transmembrane region" description="Helical" evidence="6">
    <location>
        <begin position="167"/>
        <end position="188"/>
    </location>
</feature>
<dbReference type="InterPro" id="IPR036010">
    <property type="entry name" value="2Fe-2S_ferredoxin-like_sf"/>
</dbReference>
<dbReference type="Proteomes" id="UP000250079">
    <property type="component" value="Chromosome"/>
</dbReference>
<feature type="domain" description="Guanylate cyclase" evidence="7">
    <location>
        <begin position="364"/>
        <end position="496"/>
    </location>
</feature>
<dbReference type="Gene3D" id="3.10.20.30">
    <property type="match status" value="1"/>
</dbReference>
<gene>
    <name evidence="9" type="primary">cyaA_4</name>
    <name evidence="9" type="ORF">IMCC3135_17870</name>
</gene>
<evidence type="ECO:0000256" key="1">
    <source>
        <dbReference type="ARBA" id="ARBA00004651"/>
    </source>
</evidence>
<evidence type="ECO:0000256" key="6">
    <source>
        <dbReference type="SAM" id="Phobius"/>
    </source>
</evidence>
<dbReference type="SMART" id="SM00044">
    <property type="entry name" value="CYCc"/>
    <property type="match status" value="1"/>
</dbReference>
<feature type="transmembrane region" description="Helical" evidence="6">
    <location>
        <begin position="83"/>
        <end position="105"/>
    </location>
</feature>
<dbReference type="InterPro" id="IPR050697">
    <property type="entry name" value="Adenylyl/Guanylyl_Cyclase_3/4"/>
</dbReference>
<evidence type="ECO:0000256" key="4">
    <source>
        <dbReference type="ARBA" id="ARBA00022989"/>
    </source>
</evidence>
<keyword evidence="5 6" id="KW-0472">Membrane</keyword>
<dbReference type="Pfam" id="PF00211">
    <property type="entry name" value="Guanylate_cyc"/>
    <property type="match status" value="1"/>
</dbReference>
<feature type="transmembrane region" description="Helical" evidence="6">
    <location>
        <begin position="44"/>
        <end position="71"/>
    </location>
</feature>
<dbReference type="OrthoDB" id="9806704at2"/>
<organism evidence="9 10">
    <name type="scientific">Granulosicoccus antarcticus IMCC3135</name>
    <dbReference type="NCBI Taxonomy" id="1192854"/>
    <lineage>
        <taxon>Bacteria</taxon>
        <taxon>Pseudomonadati</taxon>
        <taxon>Pseudomonadota</taxon>
        <taxon>Gammaproteobacteria</taxon>
        <taxon>Chromatiales</taxon>
        <taxon>Granulosicoccaceae</taxon>
        <taxon>Granulosicoccus</taxon>
    </lineage>
</organism>
<dbReference type="AlphaFoldDB" id="A0A2Z2NQN3"/>
<evidence type="ECO:0000256" key="5">
    <source>
        <dbReference type="ARBA" id="ARBA00023136"/>
    </source>
</evidence>
<dbReference type="InterPro" id="IPR012675">
    <property type="entry name" value="Beta-grasp_dom_sf"/>
</dbReference>
<feature type="transmembrane region" description="Helical" evidence="6">
    <location>
        <begin position="137"/>
        <end position="155"/>
    </location>
</feature>
<keyword evidence="10" id="KW-1185">Reference proteome</keyword>
<dbReference type="GO" id="GO:0005886">
    <property type="term" value="C:plasma membrane"/>
    <property type="evidence" value="ECO:0007669"/>
    <property type="project" value="UniProtKB-SubCell"/>
</dbReference>
<dbReference type="SUPFAM" id="SSF54292">
    <property type="entry name" value="2Fe-2S ferredoxin-like"/>
    <property type="match status" value="1"/>
</dbReference>
<evidence type="ECO:0000313" key="10">
    <source>
        <dbReference type="Proteomes" id="UP000250079"/>
    </source>
</evidence>
<feature type="transmembrane region" description="Helical" evidence="6">
    <location>
        <begin position="12"/>
        <end position="38"/>
    </location>
</feature>
<dbReference type="InterPro" id="IPR034804">
    <property type="entry name" value="SQR/QFR_C/D"/>
</dbReference>
<dbReference type="GO" id="GO:0004016">
    <property type="term" value="F:adenylate cyclase activity"/>
    <property type="evidence" value="ECO:0007669"/>
    <property type="project" value="UniProtKB-EC"/>
</dbReference>
<dbReference type="CDD" id="cd07302">
    <property type="entry name" value="CHD"/>
    <property type="match status" value="1"/>
</dbReference>